<evidence type="ECO:0000313" key="1">
    <source>
        <dbReference type="EMBL" id="MDS9467140.1"/>
    </source>
</evidence>
<gene>
    <name evidence="1" type="ORF">RGQ15_06080</name>
</gene>
<evidence type="ECO:0008006" key="3">
    <source>
        <dbReference type="Google" id="ProtNLM"/>
    </source>
</evidence>
<evidence type="ECO:0000313" key="2">
    <source>
        <dbReference type="Proteomes" id="UP001269144"/>
    </source>
</evidence>
<accession>A0ABU2HQ16</accession>
<reference evidence="2" key="1">
    <citation type="submission" date="2023-07" db="EMBL/GenBank/DDBJ databases">
        <title>Paracoccus sp. MBLB3053 whole genome sequence.</title>
        <authorList>
            <person name="Hwang C.Y."/>
            <person name="Cho E.-S."/>
            <person name="Seo M.-J."/>
        </authorList>
    </citation>
    <scope>NUCLEOTIDE SEQUENCE [LARGE SCALE GENOMIC DNA]</scope>
    <source>
        <strain evidence="2">MBLB3053</strain>
    </source>
</reference>
<protein>
    <recommendedName>
        <fullName evidence="3">TfoX N-terminal domain-containing protein</fullName>
    </recommendedName>
</protein>
<organism evidence="1 2">
    <name type="scientific">Paracoccus aurantius</name>
    <dbReference type="NCBI Taxonomy" id="3073814"/>
    <lineage>
        <taxon>Bacteria</taxon>
        <taxon>Pseudomonadati</taxon>
        <taxon>Pseudomonadota</taxon>
        <taxon>Alphaproteobacteria</taxon>
        <taxon>Rhodobacterales</taxon>
        <taxon>Paracoccaceae</taxon>
        <taxon>Paracoccus</taxon>
    </lineage>
</organism>
<keyword evidence="2" id="KW-1185">Reference proteome</keyword>
<proteinExistence type="predicted"/>
<dbReference type="EMBL" id="JAVQLW010000001">
    <property type="protein sequence ID" value="MDS9467140.1"/>
    <property type="molecule type" value="Genomic_DNA"/>
</dbReference>
<dbReference type="SUPFAM" id="SSF159894">
    <property type="entry name" value="YgaC/TfoX-N like"/>
    <property type="match status" value="1"/>
</dbReference>
<dbReference type="Proteomes" id="UP001269144">
    <property type="component" value="Unassembled WGS sequence"/>
</dbReference>
<name>A0ABU2HQ16_9RHOB</name>
<comment type="caution">
    <text evidence="1">The sequence shown here is derived from an EMBL/GenBank/DDBJ whole genome shotgun (WGS) entry which is preliminary data.</text>
</comment>
<sequence length="111" mass="12204">MMVRDPGMEEVMRKDLGAIPGLGEKPMFGGLCFLSHGNMICAIREGRGMYRVGRPHEAAALDIPGSERMVHGGHAYPGWIWLSGDSLSDDKIRARLTGWAMKTVRALPPKE</sequence>
<dbReference type="RefSeq" id="WP_311159322.1">
    <property type="nucleotide sequence ID" value="NZ_JAVQLW010000001.1"/>
</dbReference>